<evidence type="ECO:0000256" key="1">
    <source>
        <dbReference type="SAM" id="Phobius"/>
    </source>
</evidence>
<keyword evidence="1" id="KW-0812">Transmembrane</keyword>
<proteinExistence type="predicted"/>
<keyword evidence="1" id="KW-1133">Transmembrane helix</keyword>
<feature type="transmembrane region" description="Helical" evidence="1">
    <location>
        <begin position="326"/>
        <end position="351"/>
    </location>
</feature>
<keyword evidence="1" id="KW-0472">Membrane</keyword>
<name>A0ABV6S714_9SPHN</name>
<dbReference type="Proteomes" id="UP001589858">
    <property type="component" value="Unassembled WGS sequence"/>
</dbReference>
<feature type="transmembrane region" description="Helical" evidence="1">
    <location>
        <begin position="184"/>
        <end position="204"/>
    </location>
</feature>
<keyword evidence="3" id="KW-1185">Reference proteome</keyword>
<feature type="transmembrane region" description="Helical" evidence="1">
    <location>
        <begin position="137"/>
        <end position="157"/>
    </location>
</feature>
<protein>
    <submittedName>
        <fullName evidence="2">PepSY-associated TM helix domain-containing protein</fullName>
    </submittedName>
</protein>
<evidence type="ECO:0000313" key="2">
    <source>
        <dbReference type="EMBL" id="MFC0685025.1"/>
    </source>
</evidence>
<evidence type="ECO:0000313" key="3">
    <source>
        <dbReference type="Proteomes" id="UP001589858"/>
    </source>
</evidence>
<gene>
    <name evidence="2" type="ORF">ACFFF8_10495</name>
</gene>
<accession>A0ABV6S714</accession>
<dbReference type="Pfam" id="PF03929">
    <property type="entry name" value="PepSY_TM"/>
    <property type="match status" value="1"/>
</dbReference>
<dbReference type="PANTHER" id="PTHR34219">
    <property type="entry name" value="IRON-REGULATED INNER MEMBRANE PROTEIN-RELATED"/>
    <property type="match status" value="1"/>
</dbReference>
<dbReference type="RefSeq" id="WP_267221438.1">
    <property type="nucleotide sequence ID" value="NZ_JAPCWC010000010.1"/>
</dbReference>
<comment type="caution">
    <text evidence="2">The sequence shown here is derived from an EMBL/GenBank/DDBJ whole genome shotgun (WGS) entry which is preliminary data.</text>
</comment>
<organism evidence="2 3">
    <name type="scientific">Novosphingobium clariflavum</name>
    <dbReference type="NCBI Taxonomy" id="2029884"/>
    <lineage>
        <taxon>Bacteria</taxon>
        <taxon>Pseudomonadati</taxon>
        <taxon>Pseudomonadota</taxon>
        <taxon>Alphaproteobacteria</taxon>
        <taxon>Sphingomonadales</taxon>
        <taxon>Sphingomonadaceae</taxon>
        <taxon>Novosphingobium</taxon>
    </lineage>
</organism>
<feature type="transmembrane region" description="Helical" evidence="1">
    <location>
        <begin position="12"/>
        <end position="30"/>
    </location>
</feature>
<dbReference type="InterPro" id="IPR005625">
    <property type="entry name" value="PepSY-ass_TM"/>
</dbReference>
<dbReference type="EMBL" id="JBHLTM010000036">
    <property type="protein sequence ID" value="MFC0685025.1"/>
    <property type="molecule type" value="Genomic_DNA"/>
</dbReference>
<reference evidence="2 3" key="1">
    <citation type="submission" date="2024-09" db="EMBL/GenBank/DDBJ databases">
        <authorList>
            <person name="Sun Q."/>
            <person name="Mori K."/>
        </authorList>
    </citation>
    <scope>NUCLEOTIDE SEQUENCE [LARGE SCALE GENOMIC DNA]</scope>
    <source>
        <strain evidence="2 3">CICC 11035S</strain>
    </source>
</reference>
<sequence length="368" mass="40300">MKLLDSLHRWTGGLIGLLLALLGLTGTILIHRDAWVMLPHAGDVQVQDTAVLAVTTQRLMQGLMQGPMQGDGPQPRAITYAGADFGLDRLAFADGAGAYVTQTGDPVARWDSQWQRPELWLSDLHQHLFAGDAGETVIGIAGLCGLFFVVSGSVLWWRTRRTFEWRLWPARMTRPAILRHHRDLGIVVAPLLALSLVTGAVLVFRPLSAVLLGPGAPQEIDRKLAAPKAQARALSPDLDWAEMIIAARARFPDAEVRSLSLPRGQSGLITLRMRGPGEWLPNGRTTVWFAADSGRIVATRDAADLPARVRGYNLLYPLHAAKVGGLAFRLVMSLSGLALSLLGTLAVWTFWFRRPVRRPVRPPVRRGS</sequence>